<keyword evidence="2" id="KW-1185">Reference proteome</keyword>
<comment type="caution">
    <text evidence="1">The sequence shown here is derived from an EMBL/GenBank/DDBJ whole genome shotgun (WGS) entry which is preliminary data.</text>
</comment>
<reference evidence="1 2" key="1">
    <citation type="submission" date="2020-10" db="EMBL/GenBank/DDBJ databases">
        <title>The Coptis chinensis genome and diversification of protoberbering-type alkaloids.</title>
        <authorList>
            <person name="Wang B."/>
            <person name="Shu S."/>
            <person name="Song C."/>
            <person name="Liu Y."/>
        </authorList>
    </citation>
    <scope>NUCLEOTIDE SEQUENCE [LARGE SCALE GENOMIC DNA]</scope>
    <source>
        <strain evidence="1">HL-2020</strain>
        <tissue evidence="1">Leaf</tissue>
    </source>
</reference>
<name>A0A835HQ75_9MAGN</name>
<dbReference type="AlphaFoldDB" id="A0A835HQ75"/>
<proteinExistence type="predicted"/>
<dbReference type="Proteomes" id="UP000631114">
    <property type="component" value="Unassembled WGS sequence"/>
</dbReference>
<evidence type="ECO:0000313" key="1">
    <source>
        <dbReference type="EMBL" id="KAF9603479.1"/>
    </source>
</evidence>
<protein>
    <submittedName>
        <fullName evidence="1">Uncharacterized protein</fullName>
    </submittedName>
</protein>
<accession>A0A835HQ75</accession>
<feature type="non-terminal residue" evidence="1">
    <location>
        <position position="241"/>
    </location>
</feature>
<gene>
    <name evidence="1" type="ORF">IFM89_036752</name>
</gene>
<dbReference type="Gene3D" id="1.20.1110.10">
    <property type="entry name" value="Calcium-transporting ATPase, transmembrane domain"/>
    <property type="match status" value="1"/>
</dbReference>
<dbReference type="PANTHER" id="PTHR42861">
    <property type="entry name" value="CALCIUM-TRANSPORTING ATPASE"/>
    <property type="match status" value="1"/>
</dbReference>
<evidence type="ECO:0000313" key="2">
    <source>
        <dbReference type="Proteomes" id="UP000631114"/>
    </source>
</evidence>
<dbReference type="InterPro" id="IPR023298">
    <property type="entry name" value="ATPase_P-typ_TM_dom_sf"/>
</dbReference>
<dbReference type="EMBL" id="JADFTS010000006">
    <property type="protein sequence ID" value="KAF9603479.1"/>
    <property type="molecule type" value="Genomic_DNA"/>
</dbReference>
<organism evidence="1 2">
    <name type="scientific">Coptis chinensis</name>
    <dbReference type="NCBI Taxonomy" id="261450"/>
    <lineage>
        <taxon>Eukaryota</taxon>
        <taxon>Viridiplantae</taxon>
        <taxon>Streptophyta</taxon>
        <taxon>Embryophyta</taxon>
        <taxon>Tracheophyta</taxon>
        <taxon>Spermatophyta</taxon>
        <taxon>Magnoliopsida</taxon>
        <taxon>Ranunculales</taxon>
        <taxon>Ranunculaceae</taxon>
        <taxon>Coptidoideae</taxon>
        <taxon>Coptis</taxon>
    </lineage>
</organism>
<dbReference type="SUPFAM" id="SSF81665">
    <property type="entry name" value="Calcium ATPase, transmembrane domain M"/>
    <property type="match status" value="1"/>
</dbReference>
<sequence length="241" mass="26616">NCVAGKASDWRDFVGIITLLVINSTISFIEENNVGNAAAALMAASSPLRLSVLQKITLGNTPLKADHEVVSTGPTPEWDEGFAWALDSPPKSQKLHITLGTSPPNWFPSPSSTVCRGAITKRMIAIEEMAGMDVLCKVINSNFDPNKLSMKRLFLTGESLPQNKGPGDGVYSGRRAIIVQGDVPQALMNRKLMRRYRKIENGNYFKTNALDEINRPSWKEMERLSLMNDIDRASKIGRSRL</sequence>